<gene>
    <name evidence="1" type="ORF">BCR42DRAFT_473593</name>
</gene>
<dbReference type="AlphaFoldDB" id="A0A1X2HZN7"/>
<dbReference type="EMBL" id="MCGE01000040">
    <property type="protein sequence ID" value="ORZ06178.1"/>
    <property type="molecule type" value="Genomic_DNA"/>
</dbReference>
<accession>A0A1X2HZN7</accession>
<organism evidence="1 2">
    <name type="scientific">Absidia repens</name>
    <dbReference type="NCBI Taxonomy" id="90262"/>
    <lineage>
        <taxon>Eukaryota</taxon>
        <taxon>Fungi</taxon>
        <taxon>Fungi incertae sedis</taxon>
        <taxon>Mucoromycota</taxon>
        <taxon>Mucoromycotina</taxon>
        <taxon>Mucoromycetes</taxon>
        <taxon>Mucorales</taxon>
        <taxon>Cunninghamellaceae</taxon>
        <taxon>Absidia</taxon>
    </lineage>
</organism>
<evidence type="ECO:0000313" key="1">
    <source>
        <dbReference type="EMBL" id="ORZ06178.1"/>
    </source>
</evidence>
<sequence>MTRLHYFMPSQFPSPCCQYCSYPSQDTRRHLAIHCPSRLQIWQALWSLLLPIHPFDPDKIWYSLLFFRTSPDTITAGNNS</sequence>
<name>A0A1X2HZN7_9FUNG</name>
<dbReference type="Proteomes" id="UP000193560">
    <property type="component" value="Unassembled WGS sequence"/>
</dbReference>
<protein>
    <recommendedName>
        <fullName evidence="3">Reverse transcriptase zinc-binding domain-containing protein</fullName>
    </recommendedName>
</protein>
<dbReference type="OrthoDB" id="2214613at2759"/>
<evidence type="ECO:0000313" key="2">
    <source>
        <dbReference type="Proteomes" id="UP000193560"/>
    </source>
</evidence>
<proteinExistence type="predicted"/>
<comment type="caution">
    <text evidence="1">The sequence shown here is derived from an EMBL/GenBank/DDBJ whole genome shotgun (WGS) entry which is preliminary data.</text>
</comment>
<evidence type="ECO:0008006" key="3">
    <source>
        <dbReference type="Google" id="ProtNLM"/>
    </source>
</evidence>
<keyword evidence="2" id="KW-1185">Reference proteome</keyword>
<reference evidence="1 2" key="1">
    <citation type="submission" date="2016-07" db="EMBL/GenBank/DDBJ databases">
        <title>Pervasive Adenine N6-methylation of Active Genes in Fungi.</title>
        <authorList>
            <consortium name="DOE Joint Genome Institute"/>
            <person name="Mondo S.J."/>
            <person name="Dannebaum R.O."/>
            <person name="Kuo R.C."/>
            <person name="Labutti K."/>
            <person name="Haridas S."/>
            <person name="Kuo A."/>
            <person name="Salamov A."/>
            <person name="Ahrendt S.R."/>
            <person name="Lipzen A."/>
            <person name="Sullivan W."/>
            <person name="Andreopoulos W.B."/>
            <person name="Clum A."/>
            <person name="Lindquist E."/>
            <person name="Daum C."/>
            <person name="Ramamoorthy G.K."/>
            <person name="Gryganskyi A."/>
            <person name="Culley D."/>
            <person name="Magnuson J.K."/>
            <person name="James T.Y."/>
            <person name="O'Malley M.A."/>
            <person name="Stajich J.E."/>
            <person name="Spatafora J.W."/>
            <person name="Visel A."/>
            <person name="Grigoriev I.V."/>
        </authorList>
    </citation>
    <scope>NUCLEOTIDE SEQUENCE [LARGE SCALE GENOMIC DNA]</scope>
    <source>
        <strain evidence="1 2">NRRL 1336</strain>
    </source>
</reference>